<gene>
    <name evidence="2" type="ORF">ACFSXZ_30665</name>
</gene>
<keyword evidence="1" id="KW-0812">Transmembrane</keyword>
<dbReference type="Proteomes" id="UP001597417">
    <property type="component" value="Unassembled WGS sequence"/>
</dbReference>
<dbReference type="EMBL" id="JBHUKR010000020">
    <property type="protein sequence ID" value="MFD2420700.1"/>
    <property type="molecule type" value="Genomic_DNA"/>
</dbReference>
<dbReference type="InterPro" id="IPR028082">
    <property type="entry name" value="Peripla_BP_I"/>
</dbReference>
<dbReference type="RefSeq" id="WP_378268890.1">
    <property type="nucleotide sequence ID" value="NZ_JBHUKR010000020.1"/>
</dbReference>
<evidence type="ECO:0000313" key="2">
    <source>
        <dbReference type="EMBL" id="MFD2420700.1"/>
    </source>
</evidence>
<accession>A0ABW5G287</accession>
<comment type="caution">
    <text evidence="2">The sequence shown here is derived from an EMBL/GenBank/DDBJ whole genome shotgun (WGS) entry which is preliminary data.</text>
</comment>
<proteinExistence type="predicted"/>
<evidence type="ECO:0000313" key="3">
    <source>
        <dbReference type="Proteomes" id="UP001597417"/>
    </source>
</evidence>
<sequence>MTPDQFEPPETGAGRRRRRNRRILLALVVVLALGGTAWAVLPQWGGPEPCQGLDQTSGDGFALSRWTGTGGECVGWTVERDFPFGSPDPVAVSAIAKIVAENQAVRDQNTKPYIRVAVLMPMLARPGSAMTTEDIGTSLRGMYAAQMQANHSTALGDTTPLVQLVLANEGYDESAGPEVAGRLAALKDGDHPLVAAAGMGISDAHTRDTAARLGAEGIPSIGAAITADNMVDPWLFKVSPSNRDYVRALKAVLDNHSSTTALGGYLLYDRNADDYVRTLKAAFTETFDSEYSLSEHSSGFNGSKPPQGGTPLLFHDAVSDICTSNPDVLFYAGRGRDLPALIQALGERGRCQNPVRPLMLVTGTVGLAVNTGDLDAGTMGLLDATAADPGGWRAGGSGTPRAYAAFRTYFTTPQERGGLGFSEADLASGYAITHRDAVAAVVWAARRDANAKSDFNNHRAADTPAISELPTAADVRNALFSLKDNPVPGVSGELYFREQPPNDLWPYGRPVPVVPLGRLAGTWSIPGTYRTQ</sequence>
<evidence type="ECO:0000256" key="1">
    <source>
        <dbReference type="SAM" id="Phobius"/>
    </source>
</evidence>
<protein>
    <submittedName>
        <fullName evidence="2">ABC transporter substrate-binding protein</fullName>
    </submittedName>
</protein>
<name>A0ABW5G287_9PSEU</name>
<keyword evidence="3" id="KW-1185">Reference proteome</keyword>
<dbReference type="Gene3D" id="3.40.50.2300">
    <property type="match status" value="2"/>
</dbReference>
<feature type="transmembrane region" description="Helical" evidence="1">
    <location>
        <begin position="23"/>
        <end position="41"/>
    </location>
</feature>
<organism evidence="2 3">
    <name type="scientific">Amycolatopsis pigmentata</name>
    <dbReference type="NCBI Taxonomy" id="450801"/>
    <lineage>
        <taxon>Bacteria</taxon>
        <taxon>Bacillati</taxon>
        <taxon>Actinomycetota</taxon>
        <taxon>Actinomycetes</taxon>
        <taxon>Pseudonocardiales</taxon>
        <taxon>Pseudonocardiaceae</taxon>
        <taxon>Amycolatopsis</taxon>
    </lineage>
</organism>
<dbReference type="SUPFAM" id="SSF53822">
    <property type="entry name" value="Periplasmic binding protein-like I"/>
    <property type="match status" value="1"/>
</dbReference>
<keyword evidence="1" id="KW-1133">Transmembrane helix</keyword>
<reference evidence="3" key="1">
    <citation type="journal article" date="2019" name="Int. J. Syst. Evol. Microbiol.">
        <title>The Global Catalogue of Microorganisms (GCM) 10K type strain sequencing project: providing services to taxonomists for standard genome sequencing and annotation.</title>
        <authorList>
            <consortium name="The Broad Institute Genomics Platform"/>
            <consortium name="The Broad Institute Genome Sequencing Center for Infectious Disease"/>
            <person name="Wu L."/>
            <person name="Ma J."/>
        </authorList>
    </citation>
    <scope>NUCLEOTIDE SEQUENCE [LARGE SCALE GENOMIC DNA]</scope>
    <source>
        <strain evidence="3">CGMCC 4.7645</strain>
    </source>
</reference>
<keyword evidence="1" id="KW-0472">Membrane</keyword>